<evidence type="ECO:0000256" key="11">
    <source>
        <dbReference type="SAM" id="SignalP"/>
    </source>
</evidence>
<dbReference type="Pfam" id="PF07732">
    <property type="entry name" value="Cu-oxidase_3"/>
    <property type="match status" value="1"/>
</dbReference>
<evidence type="ECO:0000256" key="8">
    <source>
        <dbReference type="ARBA" id="ARBA00023002"/>
    </source>
</evidence>
<protein>
    <recommendedName>
        <fullName evidence="4">laccase</fullName>
        <ecNumber evidence="4">1.10.3.2</ecNumber>
    </recommendedName>
</protein>
<evidence type="ECO:0000256" key="7">
    <source>
        <dbReference type="ARBA" id="ARBA00022737"/>
    </source>
</evidence>
<keyword evidence="5" id="KW-0052">Apoplast</keyword>
<dbReference type="InterPro" id="IPR034285">
    <property type="entry name" value="CuRO_2_LCC"/>
</dbReference>
<reference evidence="14 15" key="1">
    <citation type="submission" date="2024-06" db="EMBL/GenBank/DDBJ databases">
        <title>A chromosome level genome sequence of Diviner's sage (Salvia divinorum).</title>
        <authorList>
            <person name="Ford S.A."/>
            <person name="Ro D.-K."/>
            <person name="Ness R.W."/>
            <person name="Phillips M.A."/>
        </authorList>
    </citation>
    <scope>NUCLEOTIDE SEQUENCE [LARGE SCALE GENOMIC DNA]</scope>
    <source>
        <strain evidence="14">SAF-2024a</strain>
        <tissue evidence="14">Leaf</tissue>
    </source>
</reference>
<keyword evidence="6" id="KW-0964">Secreted</keyword>
<dbReference type="AlphaFoldDB" id="A0ABD1HZG4"/>
<name>A0ABD1HZG4_SALDI</name>
<comment type="caution">
    <text evidence="14">The sequence shown here is derived from an EMBL/GenBank/DDBJ whole genome shotgun (WGS) entry which is preliminary data.</text>
</comment>
<dbReference type="InterPro" id="IPR008972">
    <property type="entry name" value="Cupredoxin"/>
</dbReference>
<evidence type="ECO:0000256" key="5">
    <source>
        <dbReference type="ARBA" id="ARBA00022523"/>
    </source>
</evidence>
<evidence type="ECO:0000256" key="10">
    <source>
        <dbReference type="ARBA" id="ARBA00023185"/>
    </source>
</evidence>
<comment type="subcellular location">
    <subcellularLocation>
        <location evidence="2">Secreted</location>
        <location evidence="2">Extracellular space</location>
        <location evidence="2">Apoplast</location>
    </subcellularLocation>
</comment>
<evidence type="ECO:0000256" key="4">
    <source>
        <dbReference type="ARBA" id="ARBA00012297"/>
    </source>
</evidence>
<evidence type="ECO:0000256" key="1">
    <source>
        <dbReference type="ARBA" id="ARBA00000349"/>
    </source>
</evidence>
<evidence type="ECO:0000256" key="6">
    <source>
        <dbReference type="ARBA" id="ARBA00022525"/>
    </source>
</evidence>
<dbReference type="PANTHER" id="PTHR11709">
    <property type="entry name" value="MULTI-COPPER OXIDASE"/>
    <property type="match status" value="1"/>
</dbReference>
<keyword evidence="10" id="KW-0439">Lignin degradation</keyword>
<feature type="signal peptide" evidence="11">
    <location>
        <begin position="1"/>
        <end position="22"/>
    </location>
</feature>
<evidence type="ECO:0000313" key="15">
    <source>
        <dbReference type="Proteomes" id="UP001567538"/>
    </source>
</evidence>
<dbReference type="PANTHER" id="PTHR11709:SF443">
    <property type="entry name" value="LACCASE-15"/>
    <property type="match status" value="1"/>
</dbReference>
<comment type="similarity">
    <text evidence="3">Belongs to the multicopper oxidase family.</text>
</comment>
<evidence type="ECO:0000256" key="9">
    <source>
        <dbReference type="ARBA" id="ARBA00023008"/>
    </source>
</evidence>
<dbReference type="GO" id="GO:0048046">
    <property type="term" value="C:apoplast"/>
    <property type="evidence" value="ECO:0007669"/>
    <property type="project" value="UniProtKB-SubCell"/>
</dbReference>
<dbReference type="Pfam" id="PF00394">
    <property type="entry name" value="Cu-oxidase"/>
    <property type="match status" value="1"/>
</dbReference>
<keyword evidence="7" id="KW-0677">Repeat</keyword>
<evidence type="ECO:0000259" key="13">
    <source>
        <dbReference type="Pfam" id="PF07732"/>
    </source>
</evidence>
<dbReference type="InterPro" id="IPR045087">
    <property type="entry name" value="Cu-oxidase_fam"/>
</dbReference>
<feature type="domain" description="Plastocyanin-like" evidence="12">
    <location>
        <begin position="128"/>
        <end position="277"/>
    </location>
</feature>
<evidence type="ECO:0000256" key="2">
    <source>
        <dbReference type="ARBA" id="ARBA00004271"/>
    </source>
</evidence>
<dbReference type="InterPro" id="IPR001117">
    <property type="entry name" value="Cu-oxidase_2nd"/>
</dbReference>
<dbReference type="EMBL" id="JBEAFC010000003">
    <property type="protein sequence ID" value="KAL1561557.1"/>
    <property type="molecule type" value="Genomic_DNA"/>
</dbReference>
<dbReference type="InterPro" id="IPR011707">
    <property type="entry name" value="Cu-oxidase-like_N"/>
</dbReference>
<proteinExistence type="inferred from homology"/>
<keyword evidence="11" id="KW-0732">Signal</keyword>
<dbReference type="SUPFAM" id="SSF49503">
    <property type="entry name" value="Cupredoxins"/>
    <property type="match status" value="2"/>
</dbReference>
<dbReference type="Proteomes" id="UP001567538">
    <property type="component" value="Unassembled WGS sequence"/>
</dbReference>
<organism evidence="14 15">
    <name type="scientific">Salvia divinorum</name>
    <name type="common">Maria pastora</name>
    <name type="synonym">Diviner's sage</name>
    <dbReference type="NCBI Taxonomy" id="28513"/>
    <lineage>
        <taxon>Eukaryota</taxon>
        <taxon>Viridiplantae</taxon>
        <taxon>Streptophyta</taxon>
        <taxon>Embryophyta</taxon>
        <taxon>Tracheophyta</taxon>
        <taxon>Spermatophyta</taxon>
        <taxon>Magnoliopsida</taxon>
        <taxon>eudicotyledons</taxon>
        <taxon>Gunneridae</taxon>
        <taxon>Pentapetalae</taxon>
        <taxon>asterids</taxon>
        <taxon>lamiids</taxon>
        <taxon>Lamiales</taxon>
        <taxon>Lamiaceae</taxon>
        <taxon>Nepetoideae</taxon>
        <taxon>Mentheae</taxon>
        <taxon>Salviinae</taxon>
        <taxon>Salvia</taxon>
        <taxon>Salvia subgen. Calosphace</taxon>
    </lineage>
</organism>
<sequence length="407" mass="45639">MKFILLFFSGIVLHLGITPVQALLHRFEVRSSSHTRLCTTKSMLTVNGRFPGPTIYARRGDLVTVDIINLSDQNITIHWHGVKMPRYPWSDGTDYVTHDWSRNSVHGAIVILPPKRETYPFPKPHAHVPIIIEEWWNSKVETIYEKFVSSGTDPDPSNAFLINGQPGDLYPCSKQDTYKLRVEFGKRYLIKLVNTALNSIMFFKIGNHNFTVVGADGAYMKPIQTDYAAIAPGQTLDLLLEANQPPGRYYMAARIYASATTIYSVTIPATAIIEYVGNHAPPLLPSFPEVNDSAASIGFTDKLKSLGNNADVPKRVDETFFYTLPVNAMPCTTCTNSTRLFSSVNNVTMLLPTATDILEAYYRGINGVYTTDFPDFPPSSFNYAYIRYNAAGREWDPIRNRRSCIGV</sequence>
<dbReference type="GO" id="GO:0046274">
    <property type="term" value="P:lignin catabolic process"/>
    <property type="evidence" value="ECO:0007669"/>
    <property type="project" value="UniProtKB-KW"/>
</dbReference>
<feature type="chain" id="PRO_5044846140" description="laccase" evidence="11">
    <location>
        <begin position="23"/>
        <end position="407"/>
    </location>
</feature>
<evidence type="ECO:0000259" key="12">
    <source>
        <dbReference type="Pfam" id="PF00394"/>
    </source>
</evidence>
<keyword evidence="8 14" id="KW-0560">Oxidoreductase</keyword>
<dbReference type="Gene3D" id="2.60.40.420">
    <property type="entry name" value="Cupredoxins - blue copper proteins"/>
    <property type="match status" value="2"/>
</dbReference>
<keyword evidence="15" id="KW-1185">Reference proteome</keyword>
<keyword evidence="9" id="KW-0186">Copper</keyword>
<feature type="domain" description="Plastocyanin-like" evidence="13">
    <location>
        <begin position="29"/>
        <end position="99"/>
    </location>
</feature>
<comment type="catalytic activity">
    <reaction evidence="1">
        <text>4 hydroquinone + O2 = 4 benzosemiquinone + 2 H2O</text>
        <dbReference type="Rhea" id="RHEA:11276"/>
        <dbReference type="ChEBI" id="CHEBI:15377"/>
        <dbReference type="ChEBI" id="CHEBI:15379"/>
        <dbReference type="ChEBI" id="CHEBI:17594"/>
        <dbReference type="ChEBI" id="CHEBI:17977"/>
        <dbReference type="EC" id="1.10.3.2"/>
    </reaction>
</comment>
<gene>
    <name evidence="14" type="ORF">AAHA92_04248</name>
</gene>
<accession>A0ABD1HZG4</accession>
<dbReference type="GO" id="GO:0052716">
    <property type="term" value="F:hydroquinone:oxygen oxidoreductase activity"/>
    <property type="evidence" value="ECO:0007669"/>
    <property type="project" value="UniProtKB-EC"/>
</dbReference>
<dbReference type="CDD" id="cd13875">
    <property type="entry name" value="CuRO_2_LCC_plant"/>
    <property type="match status" value="1"/>
</dbReference>
<dbReference type="EC" id="1.10.3.2" evidence="4"/>
<evidence type="ECO:0000256" key="3">
    <source>
        <dbReference type="ARBA" id="ARBA00010609"/>
    </source>
</evidence>
<evidence type="ECO:0000313" key="14">
    <source>
        <dbReference type="EMBL" id="KAL1561557.1"/>
    </source>
</evidence>